<feature type="region of interest" description="Disordered" evidence="1">
    <location>
        <begin position="507"/>
        <end position="527"/>
    </location>
</feature>
<dbReference type="Proteomes" id="UP000230161">
    <property type="component" value="Unassembled WGS sequence"/>
</dbReference>
<dbReference type="InterPro" id="IPR003870">
    <property type="entry name" value="DUF222"/>
</dbReference>
<dbReference type="AlphaFoldDB" id="A0A2M9BB85"/>
<organism evidence="3 4">
    <name type="scientific">Compostimonas suwonensis</name>
    <dbReference type="NCBI Taxonomy" id="1048394"/>
    <lineage>
        <taxon>Bacteria</taxon>
        <taxon>Bacillati</taxon>
        <taxon>Actinomycetota</taxon>
        <taxon>Actinomycetes</taxon>
        <taxon>Micrococcales</taxon>
        <taxon>Microbacteriaceae</taxon>
        <taxon>Compostimonas</taxon>
    </lineage>
</organism>
<evidence type="ECO:0000256" key="1">
    <source>
        <dbReference type="SAM" id="MobiDB-lite"/>
    </source>
</evidence>
<comment type="caution">
    <text evidence="3">The sequence shown here is derived from an EMBL/GenBank/DDBJ whole genome shotgun (WGS) entry which is preliminary data.</text>
</comment>
<feature type="domain" description="HNH nuclease" evidence="2">
    <location>
        <begin position="429"/>
        <end position="482"/>
    </location>
</feature>
<sequence>MSIESLAPPPGAATGSVTDTDVAAPDAVLRPVAIDELVAQTEELVAVWVDAFFASASATADGAALSMTDEGLLRVVAAVASLRRMVDAVSVRVAGEVAERSRAELGAEGVARRLGASTVAGLLGQRWGMSRSTASRFVEVAGAASGGRSLTGEVLPPRFEAFARAMAAGALGVEHAAVIAKVLAETGPVADPGQLAAAERVLVEETSALTVEETRSFARMVRDRLDQDGAEPREERQLRRRRCRLTMLSDGMMRLEAFLDPLSAGIVKTGIDTLIAHHIRAARFEGEPTGASRASTPVDHADPGDIDGHADISDADAGALSGVARGDAARMGEHRSLDQLRADALVDVFRHAASCTCPGDQPAITVIVRMTLDQLRGEAGTASIDGVDETITAARARELLGAAGIIPEVLGSRGETFDLGRTRRLFSAAQRLALAGRDGGCSFPRCRRPPAFTEAHHIRWWARDHGDTSLDNGTLLCSEHHHLVHRDGWHLELRGDRVWYVPPPHIDPARTPIPGGRPRPNLAQPPP</sequence>
<evidence type="ECO:0000313" key="3">
    <source>
        <dbReference type="EMBL" id="PJJ55199.1"/>
    </source>
</evidence>
<dbReference type="CDD" id="cd00085">
    <property type="entry name" value="HNHc"/>
    <property type="match status" value="1"/>
</dbReference>
<dbReference type="Pfam" id="PF02720">
    <property type="entry name" value="DUF222"/>
    <property type="match status" value="1"/>
</dbReference>
<accession>A0A2M9BB85</accession>
<dbReference type="RefSeq" id="WP_100346094.1">
    <property type="nucleotide sequence ID" value="NZ_PGFB01000007.1"/>
</dbReference>
<gene>
    <name evidence="3" type="ORF">CLV54_3335</name>
</gene>
<dbReference type="OrthoDB" id="5177627at2"/>
<dbReference type="SMART" id="SM00507">
    <property type="entry name" value="HNHc"/>
    <property type="match status" value="1"/>
</dbReference>
<keyword evidence="4" id="KW-1185">Reference proteome</keyword>
<evidence type="ECO:0000259" key="2">
    <source>
        <dbReference type="SMART" id="SM00507"/>
    </source>
</evidence>
<dbReference type="InterPro" id="IPR003615">
    <property type="entry name" value="HNH_nuc"/>
</dbReference>
<dbReference type="EMBL" id="PGFB01000007">
    <property type="protein sequence ID" value="PJJ55199.1"/>
    <property type="molecule type" value="Genomic_DNA"/>
</dbReference>
<proteinExistence type="predicted"/>
<protein>
    <submittedName>
        <fullName evidence="3">Uncharacterized protein DUF222</fullName>
    </submittedName>
</protein>
<reference evidence="3 4" key="1">
    <citation type="submission" date="2017-11" db="EMBL/GenBank/DDBJ databases">
        <title>Genomic Encyclopedia of Archaeal and Bacterial Type Strains, Phase II (KMG-II): From Individual Species to Whole Genera.</title>
        <authorList>
            <person name="Goeker M."/>
        </authorList>
    </citation>
    <scope>NUCLEOTIDE SEQUENCE [LARGE SCALE GENOMIC DNA]</scope>
    <source>
        <strain evidence="3 4">DSM 25625</strain>
    </source>
</reference>
<evidence type="ECO:0000313" key="4">
    <source>
        <dbReference type="Proteomes" id="UP000230161"/>
    </source>
</evidence>
<name>A0A2M9BB85_9MICO</name>